<evidence type="ECO:0000313" key="1">
    <source>
        <dbReference type="EMBL" id="KKM82480.1"/>
    </source>
</evidence>
<comment type="caution">
    <text evidence="1">The sequence shown here is derived from an EMBL/GenBank/DDBJ whole genome shotgun (WGS) entry which is preliminary data.</text>
</comment>
<reference evidence="1" key="1">
    <citation type="journal article" date="2015" name="Nature">
        <title>Complex archaea that bridge the gap between prokaryotes and eukaryotes.</title>
        <authorList>
            <person name="Spang A."/>
            <person name="Saw J.H."/>
            <person name="Jorgensen S.L."/>
            <person name="Zaremba-Niedzwiedzka K."/>
            <person name="Martijn J."/>
            <person name="Lind A.E."/>
            <person name="van Eijk R."/>
            <person name="Schleper C."/>
            <person name="Guy L."/>
            <person name="Ettema T.J."/>
        </authorList>
    </citation>
    <scope>NUCLEOTIDE SEQUENCE</scope>
</reference>
<protein>
    <submittedName>
        <fullName evidence="1">Uncharacterized protein</fullName>
    </submittedName>
</protein>
<proteinExistence type="predicted"/>
<sequence length="90" mass="10197">MRAFELFEKKSEMEVLKANKIPLDDKERDKVMKAGAVWHHGPGGKESPAVWKSKNSSGKIKYVCNTHRMYQVRDTLSAAIKAYDKVKTSA</sequence>
<organism evidence="1">
    <name type="scientific">marine sediment metagenome</name>
    <dbReference type="NCBI Taxonomy" id="412755"/>
    <lineage>
        <taxon>unclassified sequences</taxon>
        <taxon>metagenomes</taxon>
        <taxon>ecological metagenomes</taxon>
    </lineage>
</organism>
<name>A0A0F9N0U4_9ZZZZ</name>
<dbReference type="EMBL" id="LAZR01007857">
    <property type="protein sequence ID" value="KKM82480.1"/>
    <property type="molecule type" value="Genomic_DNA"/>
</dbReference>
<gene>
    <name evidence="1" type="ORF">LCGC14_1319110</name>
</gene>
<accession>A0A0F9N0U4</accession>
<dbReference type="AlphaFoldDB" id="A0A0F9N0U4"/>